<dbReference type="NCBIfam" id="TIGR02916">
    <property type="entry name" value="PEP_his_kin"/>
    <property type="match status" value="1"/>
</dbReference>
<dbReference type="PRINTS" id="PR00344">
    <property type="entry name" value="BCTRLSENSOR"/>
</dbReference>
<reference evidence="6 7" key="1">
    <citation type="submission" date="2011-06" db="EMBL/GenBank/DDBJ databases">
        <title>The draft genome of Thiorhodococcus drewsii AZ1.</title>
        <authorList>
            <consortium name="US DOE Joint Genome Institute (JGI-PGF)"/>
            <person name="Lucas S."/>
            <person name="Han J."/>
            <person name="Lapidus A."/>
            <person name="Cheng J.-F."/>
            <person name="Goodwin L."/>
            <person name="Pitluck S."/>
            <person name="Peters L."/>
            <person name="Land M.L."/>
            <person name="Hauser L."/>
            <person name="Vogl K."/>
            <person name="Liu Z."/>
            <person name="Imhoff J."/>
            <person name="Thiel V."/>
            <person name="Frigaard N.-U."/>
            <person name="Bryant D.A."/>
            <person name="Woyke T.J."/>
        </authorList>
    </citation>
    <scope>NUCLEOTIDE SEQUENCE [LARGE SCALE GENOMIC DNA]</scope>
    <source>
        <strain evidence="6 7">AZ1</strain>
    </source>
</reference>
<name>G2E618_9GAMM</name>
<feature type="transmembrane region" description="Helical" evidence="4">
    <location>
        <begin position="32"/>
        <end position="53"/>
    </location>
</feature>
<dbReference type="InterPro" id="IPR036890">
    <property type="entry name" value="HATPase_C_sf"/>
</dbReference>
<evidence type="ECO:0000256" key="3">
    <source>
        <dbReference type="ARBA" id="ARBA00022553"/>
    </source>
</evidence>
<dbReference type="STRING" id="765913.ThidrDRAFT_3731"/>
<evidence type="ECO:0000259" key="5">
    <source>
        <dbReference type="PROSITE" id="PS50109"/>
    </source>
</evidence>
<keyword evidence="4" id="KW-0472">Membrane</keyword>
<feature type="domain" description="Histidine kinase" evidence="5">
    <location>
        <begin position="476"/>
        <end position="680"/>
    </location>
</feature>
<feature type="transmembrane region" description="Helical" evidence="4">
    <location>
        <begin position="130"/>
        <end position="147"/>
    </location>
</feature>
<keyword evidence="4" id="KW-1133">Transmembrane helix</keyword>
<dbReference type="SMART" id="SM00387">
    <property type="entry name" value="HATPase_c"/>
    <property type="match status" value="1"/>
</dbReference>
<evidence type="ECO:0000313" key="7">
    <source>
        <dbReference type="Proteomes" id="UP000004200"/>
    </source>
</evidence>
<comment type="catalytic activity">
    <reaction evidence="1">
        <text>ATP + protein L-histidine = ADP + protein N-phospho-L-histidine.</text>
        <dbReference type="EC" id="2.7.13.3"/>
    </reaction>
</comment>
<dbReference type="InterPro" id="IPR003594">
    <property type="entry name" value="HATPase_dom"/>
</dbReference>
<evidence type="ECO:0000256" key="2">
    <source>
        <dbReference type="ARBA" id="ARBA00012438"/>
    </source>
</evidence>
<dbReference type="InterPro" id="IPR003661">
    <property type="entry name" value="HisK_dim/P_dom"/>
</dbReference>
<feature type="transmembrane region" description="Helical" evidence="4">
    <location>
        <begin position="6"/>
        <end position="25"/>
    </location>
</feature>
<organism evidence="6 7">
    <name type="scientific">Thiorhodococcus drewsii AZ1</name>
    <dbReference type="NCBI Taxonomy" id="765913"/>
    <lineage>
        <taxon>Bacteria</taxon>
        <taxon>Pseudomonadati</taxon>
        <taxon>Pseudomonadota</taxon>
        <taxon>Gammaproteobacteria</taxon>
        <taxon>Chromatiales</taxon>
        <taxon>Chromatiaceae</taxon>
        <taxon>Thiorhodococcus</taxon>
    </lineage>
</organism>
<accession>G2E618</accession>
<dbReference type="Gene3D" id="1.10.287.130">
    <property type="match status" value="1"/>
</dbReference>
<keyword evidence="6" id="KW-0808">Transferase</keyword>
<evidence type="ECO:0000256" key="1">
    <source>
        <dbReference type="ARBA" id="ARBA00000085"/>
    </source>
</evidence>
<dbReference type="SUPFAM" id="SSF47384">
    <property type="entry name" value="Homodimeric domain of signal transducing histidine kinase"/>
    <property type="match status" value="1"/>
</dbReference>
<feature type="transmembrane region" description="Helical" evidence="4">
    <location>
        <begin position="159"/>
        <end position="178"/>
    </location>
</feature>
<dbReference type="InterPro" id="IPR004358">
    <property type="entry name" value="Sig_transdc_His_kin-like_C"/>
</dbReference>
<dbReference type="Gene3D" id="3.30.565.10">
    <property type="entry name" value="Histidine kinase-like ATPase, C-terminal domain"/>
    <property type="match status" value="1"/>
</dbReference>
<dbReference type="InterPro" id="IPR014265">
    <property type="entry name" value="XrtA/PrsK"/>
</dbReference>
<dbReference type="PANTHER" id="PTHR43065:SF42">
    <property type="entry name" value="TWO-COMPONENT SENSOR PPRA"/>
    <property type="match status" value="1"/>
</dbReference>
<proteinExistence type="predicted"/>
<gene>
    <name evidence="6" type="ORF">ThidrDRAFT_3731</name>
</gene>
<feature type="transmembrane region" description="Helical" evidence="4">
    <location>
        <begin position="255"/>
        <end position="277"/>
    </location>
</feature>
<dbReference type="AlphaFoldDB" id="G2E618"/>
<sequence length="681" mass="74351">MIALVSYLLASLAFLVLTVLLGTAWRGRLKGLIAVIAAAAALAWALVGLARAADLATPGWLLVVSELVRNGGWLLLLVSALPGVSTRPAGGSSGAHLWLGLTVAAIVLPGLILMLGWVGIPAPMVQEGLWVAWLLQSIFGLLLVEQVYRNRRADRRWEIKHLCLGLGVVFAFDLFVWSDALLLHRLEPTFWAARGMVSALIVPLIGVSAARNPSWSLEAHVSRDVAFHSATLLAAGVYLMAMAAAGYYVRLLGGGWGVFLQTTFLVAAGIVLLTLLFSGGLRARLRLLVAQHFFSFKYDYRKEWLRFTAALAAPGEDAPLAVARALAALVESRSCMLWVKENDGGCGLAASWGSEALAVRSLAETDSLMTRLDQAEDIIDLQELRTTSDPGSGRWLPDWILSISDLWLILPLRFRGRLCGFAVLGASLARRHLGWEERALLQTASCQAASYVSLLISEQALARARQFEAVHRTSAYVAHDLKNLLAQQSLILSNAGRHRQNPEFLDDVIKTVESSVERMQRLMLRLRQGEDDAPRAEVALKDLVDEVIALSRTREPQVQGPASGTDTLHLSANRDRLRDVLLHLVQNAQEATCPDGLVRIELQRDGGDVLLSIEDDGVGMSPEFMRERLFRPFDSTKGLSGMGIGAFESREVIRQLGGELSVDSQPQQGSRFQIRLPLVTV</sequence>
<dbReference type="OrthoDB" id="9785691at2"/>
<feature type="transmembrane region" description="Helical" evidence="4">
    <location>
        <begin position="59"/>
        <end position="84"/>
    </location>
</feature>
<evidence type="ECO:0000313" key="6">
    <source>
        <dbReference type="EMBL" id="EGV28503.1"/>
    </source>
</evidence>
<dbReference type="EMBL" id="AFWT01000036">
    <property type="protein sequence ID" value="EGV28503.1"/>
    <property type="molecule type" value="Genomic_DNA"/>
</dbReference>
<feature type="transmembrane region" description="Helical" evidence="4">
    <location>
        <begin position="230"/>
        <end position="249"/>
    </location>
</feature>
<dbReference type="SUPFAM" id="SSF55781">
    <property type="entry name" value="GAF domain-like"/>
    <property type="match status" value="1"/>
</dbReference>
<dbReference type="EC" id="2.7.13.3" evidence="2"/>
<dbReference type="InterPro" id="IPR005467">
    <property type="entry name" value="His_kinase_dom"/>
</dbReference>
<comment type="caution">
    <text evidence="6">The sequence shown here is derived from an EMBL/GenBank/DDBJ whole genome shotgun (WGS) entry which is preliminary data.</text>
</comment>
<dbReference type="Proteomes" id="UP000004200">
    <property type="component" value="Unassembled WGS sequence"/>
</dbReference>
<evidence type="ECO:0000256" key="4">
    <source>
        <dbReference type="SAM" id="Phobius"/>
    </source>
</evidence>
<dbReference type="CDD" id="cd00082">
    <property type="entry name" value="HisKA"/>
    <property type="match status" value="1"/>
</dbReference>
<dbReference type="PROSITE" id="PS50109">
    <property type="entry name" value="HIS_KIN"/>
    <property type="match status" value="1"/>
</dbReference>
<protein>
    <recommendedName>
        <fullName evidence="2">histidine kinase</fullName>
        <ecNumber evidence="2">2.7.13.3</ecNumber>
    </recommendedName>
</protein>
<keyword evidence="6" id="KW-0418">Kinase</keyword>
<dbReference type="eggNOG" id="COG4191">
    <property type="taxonomic scope" value="Bacteria"/>
</dbReference>
<dbReference type="InterPro" id="IPR036097">
    <property type="entry name" value="HisK_dim/P_sf"/>
</dbReference>
<feature type="transmembrane region" description="Helical" evidence="4">
    <location>
        <begin position="96"/>
        <end position="118"/>
    </location>
</feature>
<dbReference type="SUPFAM" id="SSF55874">
    <property type="entry name" value="ATPase domain of HSP90 chaperone/DNA topoisomerase II/histidine kinase"/>
    <property type="match status" value="1"/>
</dbReference>
<keyword evidence="3" id="KW-0597">Phosphoprotein</keyword>
<dbReference type="PANTHER" id="PTHR43065">
    <property type="entry name" value="SENSOR HISTIDINE KINASE"/>
    <property type="match status" value="1"/>
</dbReference>
<dbReference type="RefSeq" id="WP_007042444.1">
    <property type="nucleotide sequence ID" value="NZ_AFWT01000036.1"/>
</dbReference>
<dbReference type="Pfam" id="PF02518">
    <property type="entry name" value="HATPase_c"/>
    <property type="match status" value="1"/>
</dbReference>
<keyword evidence="4" id="KW-0812">Transmembrane</keyword>
<dbReference type="GO" id="GO:0000155">
    <property type="term" value="F:phosphorelay sensor kinase activity"/>
    <property type="evidence" value="ECO:0007669"/>
    <property type="project" value="InterPro"/>
</dbReference>
<keyword evidence="7" id="KW-1185">Reference proteome</keyword>